<gene>
    <name evidence="1" type="ORF">CBYS24578_00015028</name>
</gene>
<name>A0A9N9ULS7_9HYPO</name>
<dbReference type="OrthoDB" id="5153366at2759"/>
<evidence type="ECO:0000313" key="2">
    <source>
        <dbReference type="Proteomes" id="UP000754883"/>
    </source>
</evidence>
<protein>
    <submittedName>
        <fullName evidence="1">Uncharacterized protein</fullName>
    </submittedName>
</protein>
<accession>A0A9N9ULS7</accession>
<proteinExistence type="predicted"/>
<reference evidence="2" key="1">
    <citation type="submission" date="2019-06" db="EMBL/GenBank/DDBJ databases">
        <authorList>
            <person name="Broberg M."/>
        </authorList>
    </citation>
    <scope>NUCLEOTIDE SEQUENCE [LARGE SCALE GENOMIC DNA]</scope>
</reference>
<reference evidence="1 2" key="2">
    <citation type="submission" date="2021-10" db="EMBL/GenBank/DDBJ databases">
        <authorList>
            <person name="Piombo E."/>
        </authorList>
    </citation>
    <scope>NUCLEOTIDE SEQUENCE [LARGE SCALE GENOMIC DNA]</scope>
</reference>
<dbReference type="EMBL" id="CABFNO020001481">
    <property type="protein sequence ID" value="CAG9992109.1"/>
    <property type="molecule type" value="Genomic_DNA"/>
</dbReference>
<dbReference type="AlphaFoldDB" id="A0A9N9ULS7"/>
<comment type="caution">
    <text evidence="1">The sequence shown here is derived from an EMBL/GenBank/DDBJ whole genome shotgun (WGS) entry which is preliminary data.</text>
</comment>
<organism evidence="1 2">
    <name type="scientific">Clonostachys byssicola</name>
    <dbReference type="NCBI Taxonomy" id="160290"/>
    <lineage>
        <taxon>Eukaryota</taxon>
        <taxon>Fungi</taxon>
        <taxon>Dikarya</taxon>
        <taxon>Ascomycota</taxon>
        <taxon>Pezizomycotina</taxon>
        <taxon>Sordariomycetes</taxon>
        <taxon>Hypocreomycetidae</taxon>
        <taxon>Hypocreales</taxon>
        <taxon>Bionectriaceae</taxon>
        <taxon>Clonostachys</taxon>
    </lineage>
</organism>
<evidence type="ECO:0000313" key="1">
    <source>
        <dbReference type="EMBL" id="CAG9992109.1"/>
    </source>
</evidence>
<keyword evidence="2" id="KW-1185">Reference proteome</keyword>
<dbReference type="Proteomes" id="UP000754883">
    <property type="component" value="Unassembled WGS sequence"/>
</dbReference>
<sequence>METFFDDHEHNLRPTDEAGAWITLTGRGPEAHLEPDITTEVETTPHPLNDGDLSIITILTIPIIETTRLGHVAKAAVDAAAIEAIRQRHQPGPWTGSKGARVATAAVGAAVTDHVIDKDPNKGKRHLVESTLGGLLANRLINGSRDEAKRRESGHLRR</sequence>